<name>A0A917SAS9_9ACTN</name>
<gene>
    <name evidence="1" type="ORF">GCM10011575_29080</name>
</gene>
<dbReference type="Proteomes" id="UP000613840">
    <property type="component" value="Unassembled WGS sequence"/>
</dbReference>
<dbReference type="AlphaFoldDB" id="A0A917SAS9"/>
<comment type="caution">
    <text evidence="1">The sequence shown here is derived from an EMBL/GenBank/DDBJ whole genome shotgun (WGS) entry which is preliminary data.</text>
</comment>
<protein>
    <submittedName>
        <fullName evidence="1">Uncharacterized protein</fullName>
    </submittedName>
</protein>
<reference evidence="1" key="1">
    <citation type="journal article" date="2014" name="Int. J. Syst. Evol. Microbiol.">
        <title>Complete genome sequence of Corynebacterium casei LMG S-19264T (=DSM 44701T), isolated from a smear-ripened cheese.</title>
        <authorList>
            <consortium name="US DOE Joint Genome Institute (JGI-PGF)"/>
            <person name="Walter F."/>
            <person name="Albersmeier A."/>
            <person name="Kalinowski J."/>
            <person name="Ruckert C."/>
        </authorList>
    </citation>
    <scope>NUCLEOTIDE SEQUENCE</scope>
    <source>
        <strain evidence="1">CGMCC 4.7306</strain>
    </source>
</reference>
<accession>A0A917SAS9</accession>
<reference evidence="1" key="2">
    <citation type="submission" date="2020-09" db="EMBL/GenBank/DDBJ databases">
        <authorList>
            <person name="Sun Q."/>
            <person name="Zhou Y."/>
        </authorList>
    </citation>
    <scope>NUCLEOTIDE SEQUENCE</scope>
    <source>
        <strain evidence="1">CGMCC 4.7306</strain>
    </source>
</reference>
<dbReference type="NCBIfam" id="NF038356">
    <property type="entry name" value="actino_DLW39"/>
    <property type="match status" value="1"/>
</dbReference>
<keyword evidence="2" id="KW-1185">Reference proteome</keyword>
<sequence length="42" mass="4510">MKKLLIALAVAGGIAVVVRQYNRKVAEADLWAEATDKVTPIS</sequence>
<dbReference type="EMBL" id="BMMZ01000007">
    <property type="protein sequence ID" value="GGL68663.1"/>
    <property type="molecule type" value="Genomic_DNA"/>
</dbReference>
<dbReference type="RefSeq" id="WP_229670127.1">
    <property type="nucleotide sequence ID" value="NZ_BMMZ01000007.1"/>
</dbReference>
<evidence type="ECO:0000313" key="1">
    <source>
        <dbReference type="EMBL" id="GGL68663.1"/>
    </source>
</evidence>
<dbReference type="InterPro" id="IPR047990">
    <property type="entry name" value="DLW39-like"/>
</dbReference>
<evidence type="ECO:0000313" key="2">
    <source>
        <dbReference type="Proteomes" id="UP000613840"/>
    </source>
</evidence>
<organism evidence="1 2">
    <name type="scientific">Microlunatus endophyticus</name>
    <dbReference type="NCBI Taxonomy" id="1716077"/>
    <lineage>
        <taxon>Bacteria</taxon>
        <taxon>Bacillati</taxon>
        <taxon>Actinomycetota</taxon>
        <taxon>Actinomycetes</taxon>
        <taxon>Propionibacteriales</taxon>
        <taxon>Propionibacteriaceae</taxon>
        <taxon>Microlunatus</taxon>
    </lineage>
</organism>
<proteinExistence type="predicted"/>